<evidence type="ECO:0000313" key="2">
    <source>
        <dbReference type="Proteomes" id="UP000092154"/>
    </source>
</evidence>
<keyword evidence="2" id="KW-1185">Reference proteome</keyword>
<reference evidence="1 2" key="1">
    <citation type="submission" date="2016-06" db="EMBL/GenBank/DDBJ databases">
        <title>Comparative genomics of the ectomycorrhizal sister species Rhizopogon vinicolor and Rhizopogon vesiculosus (Basidiomycota: Boletales) reveals a divergence of the mating type B locus.</title>
        <authorList>
            <consortium name="DOE Joint Genome Institute"/>
            <person name="Mujic A.B."/>
            <person name="Kuo A."/>
            <person name="Tritt A."/>
            <person name="Lipzen A."/>
            <person name="Chen C."/>
            <person name="Johnson J."/>
            <person name="Sharma A."/>
            <person name="Barry K."/>
            <person name="Grigoriev I.V."/>
            <person name="Spatafora J.W."/>
        </authorList>
    </citation>
    <scope>NUCLEOTIDE SEQUENCE [LARGE SCALE GENOMIC DNA]</scope>
    <source>
        <strain evidence="1 2">AM-OR11-026</strain>
    </source>
</reference>
<accession>A0A1B7NBH2</accession>
<dbReference type="EMBL" id="KV448162">
    <property type="protein sequence ID" value="OAX42205.1"/>
    <property type="molecule type" value="Genomic_DNA"/>
</dbReference>
<protein>
    <submittedName>
        <fullName evidence="1">Uncharacterized protein</fullName>
    </submittedName>
</protein>
<organism evidence="1 2">
    <name type="scientific">Rhizopogon vinicolor AM-OR11-026</name>
    <dbReference type="NCBI Taxonomy" id="1314800"/>
    <lineage>
        <taxon>Eukaryota</taxon>
        <taxon>Fungi</taxon>
        <taxon>Dikarya</taxon>
        <taxon>Basidiomycota</taxon>
        <taxon>Agaricomycotina</taxon>
        <taxon>Agaricomycetes</taxon>
        <taxon>Agaricomycetidae</taxon>
        <taxon>Boletales</taxon>
        <taxon>Suillineae</taxon>
        <taxon>Rhizopogonaceae</taxon>
        <taxon>Rhizopogon</taxon>
    </lineage>
</organism>
<sequence length="74" mass="8085">MAIGLLMGEAIRGEVEHLYQHDAESFIYSLMSGSKSSSSRQRGWTNAQSGIRHLASGYSINPTPVLDGDVVFQE</sequence>
<gene>
    <name evidence="1" type="ORF">K503DRAFT_797390</name>
</gene>
<evidence type="ECO:0000313" key="1">
    <source>
        <dbReference type="EMBL" id="OAX42205.1"/>
    </source>
</evidence>
<proteinExistence type="predicted"/>
<dbReference type="InParanoid" id="A0A1B7NBH2"/>
<dbReference type="Proteomes" id="UP000092154">
    <property type="component" value="Unassembled WGS sequence"/>
</dbReference>
<name>A0A1B7NBH2_9AGAM</name>
<dbReference type="AlphaFoldDB" id="A0A1B7NBH2"/>